<proteinExistence type="inferred from homology"/>
<dbReference type="InterPro" id="IPR001460">
    <property type="entry name" value="PCN-bd_Tpept"/>
</dbReference>
<dbReference type="Gene3D" id="3.40.710.10">
    <property type="entry name" value="DD-peptidase/beta-lactamase superfamily"/>
    <property type="match status" value="1"/>
</dbReference>
<feature type="domain" description="Penicillin-binding protein transpeptidase" evidence="5">
    <location>
        <begin position="291"/>
        <end position="596"/>
    </location>
</feature>
<keyword evidence="4" id="KW-0812">Transmembrane</keyword>
<evidence type="ECO:0000259" key="6">
    <source>
        <dbReference type="Pfam" id="PF03717"/>
    </source>
</evidence>
<dbReference type="RefSeq" id="WP_106012664.1">
    <property type="nucleotide sequence ID" value="NZ_CP027226.1"/>
</dbReference>
<keyword evidence="8" id="KW-1185">Reference proteome</keyword>
<evidence type="ECO:0000256" key="2">
    <source>
        <dbReference type="ARBA" id="ARBA00007171"/>
    </source>
</evidence>
<evidence type="ECO:0000256" key="3">
    <source>
        <dbReference type="ARBA" id="ARBA00023136"/>
    </source>
</evidence>
<accession>A0A2S0KNU6</accession>
<sequence length="796" mass="88975">MQNNDFKQDNTPRRLVTRSEFRKNIREITGQSRKNMKIQTLLIWIILILLVIRTLVLFFDLAILNNKKYTELAASTHSEQYKIYPERGNIYAANGTELAVSTFTYTVGVTPKVFGPSRLSDFSDEEVITQISEILEIDSNQFKQRLKENEDAAYMVIKKNINPDTNDKLNAFIDKARVTGIRQDANQARYYPMGDFASAILGFANKQDQQLSGVSGIELAYNDILSGSPAYVYQEVDNYWNQPLPGTLKTSVPEVKSQNLRITIQEDLQRYVEEAVQYLHGATEPMNGSQILVLNAKTGGILAYANNLSYDLNKPYSAPKSIDPENWDPVNNKEQLDFVTGTVWANQATRYPYEIGSVIKPFVLAMGLDEGVVKPGEQLSDDPITIDGWTMSSYDRKSRGMLSIEETIWDSRNPAFVRIAERMGINTFYSYINALGFRSITGVDLPNETLGLFHQNPQQIDMAVTAFGEQVTITLMQEAQAYLTLANDGKLMVPHIVDAIVDDENNIIKQYNPEARRQVFSAESADYVRQTMIGVGRYGTAKSSYVPGHEIAFKTGTSSRAIDGSEVDNIYTLTAVAVLPADNPEYIIISTTHDVKESISNIPHTTTGNISKFLIDRDNIQGSYKAYDYNHLFRPIYVRQAIGDTPHNIAYLNAFNGGKIVKDESTGWNDIIQSQYPFPGVQVSTDQEVWVSGEYGALPEEYVELVDFTGMTAEEAKKVARSLNLNLSLQGYNRAGKVTAQYVINPEYAGGSKPGEQVRKYTAITLLFEGEDAPGPREDNSLTYGYSDGGGGYYGY</sequence>
<keyword evidence="3 4" id="KW-0472">Membrane</keyword>
<dbReference type="Gene3D" id="3.90.1310.10">
    <property type="entry name" value="Penicillin-binding protein 2a (Domain 2)"/>
    <property type="match status" value="1"/>
</dbReference>
<dbReference type="AlphaFoldDB" id="A0A2S0KNU6"/>
<dbReference type="CDD" id="cd06577">
    <property type="entry name" value="PASTA_pknB"/>
    <property type="match status" value="1"/>
</dbReference>
<dbReference type="InterPro" id="IPR012338">
    <property type="entry name" value="Beta-lactam/transpept-like"/>
</dbReference>
<comment type="subcellular location">
    <subcellularLocation>
        <location evidence="1">Membrane</location>
    </subcellularLocation>
</comment>
<dbReference type="Proteomes" id="UP000237947">
    <property type="component" value="Chromosome"/>
</dbReference>
<evidence type="ECO:0000256" key="1">
    <source>
        <dbReference type="ARBA" id="ARBA00004370"/>
    </source>
</evidence>
<dbReference type="OrthoDB" id="9804124at2"/>
<dbReference type="InterPro" id="IPR005311">
    <property type="entry name" value="PBP_dimer"/>
</dbReference>
<evidence type="ECO:0000256" key="4">
    <source>
        <dbReference type="SAM" id="Phobius"/>
    </source>
</evidence>
<dbReference type="InterPro" id="IPR036138">
    <property type="entry name" value="PBP_dimer_sf"/>
</dbReference>
<gene>
    <name evidence="7" type="ORF">C5Q98_05570</name>
</gene>
<feature type="domain" description="Penicillin-binding protein dimerisation" evidence="6">
    <location>
        <begin position="83"/>
        <end position="239"/>
    </location>
</feature>
<dbReference type="PANTHER" id="PTHR30627">
    <property type="entry name" value="PEPTIDOGLYCAN D,D-TRANSPEPTIDASE"/>
    <property type="match status" value="1"/>
</dbReference>
<dbReference type="GO" id="GO:0008658">
    <property type="term" value="F:penicillin binding"/>
    <property type="evidence" value="ECO:0007669"/>
    <property type="project" value="InterPro"/>
</dbReference>
<dbReference type="EMBL" id="CP027226">
    <property type="protein sequence ID" value="AVM42712.1"/>
    <property type="molecule type" value="Genomic_DNA"/>
</dbReference>
<evidence type="ECO:0000313" key="7">
    <source>
        <dbReference type="EMBL" id="AVM42712.1"/>
    </source>
</evidence>
<dbReference type="GO" id="GO:0071555">
    <property type="term" value="P:cell wall organization"/>
    <property type="evidence" value="ECO:0007669"/>
    <property type="project" value="TreeGrafter"/>
</dbReference>
<reference evidence="8" key="1">
    <citation type="submission" date="2018-02" db="EMBL/GenBank/DDBJ databases">
        <authorList>
            <person name="Holder M.E."/>
            <person name="Ajami N.J."/>
            <person name="Petrosino J.F."/>
        </authorList>
    </citation>
    <scope>NUCLEOTIDE SEQUENCE [LARGE SCALE GENOMIC DNA]</scope>
    <source>
        <strain evidence="8">CCUG 47711</strain>
    </source>
</reference>
<dbReference type="InterPro" id="IPR005543">
    <property type="entry name" value="PASTA_dom"/>
</dbReference>
<dbReference type="PANTHER" id="PTHR30627:SF1">
    <property type="entry name" value="PEPTIDOGLYCAN D,D-TRANSPEPTIDASE FTSI"/>
    <property type="match status" value="1"/>
</dbReference>
<protein>
    <recommendedName>
        <fullName evidence="9">Peptidoglycan glycosyltransferase</fullName>
    </recommendedName>
</protein>
<name>A0A2S0KNU6_9FIRM</name>
<keyword evidence="4" id="KW-1133">Transmembrane helix</keyword>
<evidence type="ECO:0000259" key="5">
    <source>
        <dbReference type="Pfam" id="PF00905"/>
    </source>
</evidence>
<dbReference type="GO" id="GO:0005886">
    <property type="term" value="C:plasma membrane"/>
    <property type="evidence" value="ECO:0007669"/>
    <property type="project" value="TreeGrafter"/>
</dbReference>
<dbReference type="SUPFAM" id="SSF56519">
    <property type="entry name" value="Penicillin binding protein dimerisation domain"/>
    <property type="match status" value="1"/>
</dbReference>
<dbReference type="Pfam" id="PF03717">
    <property type="entry name" value="PBP_dimer"/>
    <property type="match status" value="1"/>
</dbReference>
<dbReference type="KEGG" id="fsa:C5Q98_05570"/>
<evidence type="ECO:0000313" key="8">
    <source>
        <dbReference type="Proteomes" id="UP000237947"/>
    </source>
</evidence>
<comment type="similarity">
    <text evidence="2">Belongs to the transpeptidase family.</text>
</comment>
<dbReference type="InterPro" id="IPR050515">
    <property type="entry name" value="Beta-lactam/transpept"/>
</dbReference>
<dbReference type="Pfam" id="PF00905">
    <property type="entry name" value="Transpeptidase"/>
    <property type="match status" value="1"/>
</dbReference>
<evidence type="ECO:0008006" key="9">
    <source>
        <dbReference type="Google" id="ProtNLM"/>
    </source>
</evidence>
<organism evidence="7 8">
    <name type="scientific">Fastidiosipila sanguinis</name>
    <dbReference type="NCBI Taxonomy" id="236753"/>
    <lineage>
        <taxon>Bacteria</taxon>
        <taxon>Bacillati</taxon>
        <taxon>Bacillota</taxon>
        <taxon>Clostridia</taxon>
        <taxon>Eubacteriales</taxon>
        <taxon>Oscillospiraceae</taxon>
        <taxon>Fastidiosipila</taxon>
    </lineage>
</organism>
<dbReference type="SUPFAM" id="SSF56601">
    <property type="entry name" value="beta-lactamase/transpeptidase-like"/>
    <property type="match status" value="1"/>
</dbReference>
<feature type="transmembrane region" description="Helical" evidence="4">
    <location>
        <begin position="41"/>
        <end position="64"/>
    </location>
</feature>